<evidence type="ECO:0000313" key="2">
    <source>
        <dbReference type="EMBL" id="CUK13258.1"/>
    </source>
</evidence>
<keyword evidence="1" id="KW-0732">Signal</keyword>
<accession>A0A0P1IHH8</accession>
<organism evidence="2 3">
    <name type="scientific">Shimia thalassica</name>
    <dbReference type="NCBI Taxonomy" id="1715693"/>
    <lineage>
        <taxon>Bacteria</taxon>
        <taxon>Pseudomonadati</taxon>
        <taxon>Pseudomonadota</taxon>
        <taxon>Alphaproteobacteria</taxon>
        <taxon>Rhodobacterales</taxon>
        <taxon>Roseobacteraceae</taxon>
    </lineage>
</organism>
<keyword evidence="3" id="KW-1185">Reference proteome</keyword>
<evidence type="ECO:0000313" key="3">
    <source>
        <dbReference type="Proteomes" id="UP000051870"/>
    </source>
</evidence>
<feature type="chain" id="PRO_5006065278" description="Autotransporter domain-containing protein" evidence="1">
    <location>
        <begin position="24"/>
        <end position="301"/>
    </location>
</feature>
<proteinExistence type="predicted"/>
<protein>
    <recommendedName>
        <fullName evidence="4">Autotransporter domain-containing protein</fullName>
    </recommendedName>
</protein>
<reference evidence="3" key="1">
    <citation type="submission" date="2015-09" db="EMBL/GenBank/DDBJ databases">
        <authorList>
            <person name="Rodrigo-Torres Lidia"/>
            <person name="Arahal R.David."/>
        </authorList>
    </citation>
    <scope>NUCLEOTIDE SEQUENCE [LARGE SCALE GENOMIC DNA]</scope>
    <source>
        <strain evidence="3">CECT 7735</strain>
    </source>
</reference>
<evidence type="ECO:0000256" key="1">
    <source>
        <dbReference type="SAM" id="SignalP"/>
    </source>
</evidence>
<gene>
    <name evidence="2" type="ORF">PH7735_03782</name>
</gene>
<evidence type="ECO:0008006" key="4">
    <source>
        <dbReference type="Google" id="ProtNLM"/>
    </source>
</evidence>
<sequence>MKNIVFLLSGAAIFSSGANQSFAQSGPLPDGWRGLVDGLAIYQGDADLSGRGAFSASRAFVRAGAIYRFDNEASAGILVSSGRFSYDFDNPLNQPWDDINDFRVSAPIRFSVGESANVFFIPSVRYDYQRGVSMSDGATYGAFAGITWRINERLTIGPAIGAYSQLDEDGLDVFPALLVDWNFADRWNLSTGTGLGATQGPGLSLTFNQSKTLSFSLGARYESVRFRLDNAGLAPGGVGEDSSFPVVASVQYKPNPAMSFTAFVGAEFDGELELTNAAGTSVSRQSYDTAPIAGLAFRIFF</sequence>
<dbReference type="GeneID" id="83882754"/>
<name>A0A0P1IHH8_9RHOB</name>
<dbReference type="EMBL" id="CYTW01000006">
    <property type="protein sequence ID" value="CUK13258.1"/>
    <property type="molecule type" value="Genomic_DNA"/>
</dbReference>
<dbReference type="InterPro" id="IPR036709">
    <property type="entry name" value="Autotransporte_beta_dom_sf"/>
</dbReference>
<dbReference type="Proteomes" id="UP000051870">
    <property type="component" value="Unassembled WGS sequence"/>
</dbReference>
<dbReference type="SUPFAM" id="SSF103515">
    <property type="entry name" value="Autotransporter"/>
    <property type="match status" value="1"/>
</dbReference>
<dbReference type="AlphaFoldDB" id="A0A0P1IHH8"/>
<dbReference type="STRING" id="1715693.PH7735_03782"/>
<dbReference type="RefSeq" id="WP_233488355.1">
    <property type="nucleotide sequence ID" value="NZ_CYTW01000006.1"/>
</dbReference>
<feature type="signal peptide" evidence="1">
    <location>
        <begin position="1"/>
        <end position="23"/>
    </location>
</feature>